<feature type="transmembrane region" description="Helical" evidence="6">
    <location>
        <begin position="58"/>
        <end position="81"/>
    </location>
</feature>
<dbReference type="GO" id="GO:0005886">
    <property type="term" value="C:plasma membrane"/>
    <property type="evidence" value="ECO:0007669"/>
    <property type="project" value="TreeGrafter"/>
</dbReference>
<reference evidence="7" key="2">
    <citation type="journal article" date="2021" name="PeerJ">
        <title>Extensive microbial diversity within the chicken gut microbiome revealed by metagenomics and culture.</title>
        <authorList>
            <person name="Gilroy R."/>
            <person name="Ravi A."/>
            <person name="Getino M."/>
            <person name="Pursley I."/>
            <person name="Horton D.L."/>
            <person name="Alikhan N.F."/>
            <person name="Baker D."/>
            <person name="Gharbi K."/>
            <person name="Hall N."/>
            <person name="Watson M."/>
            <person name="Adriaenssens E.M."/>
            <person name="Foster-Nyarko E."/>
            <person name="Jarju S."/>
            <person name="Secka A."/>
            <person name="Antonio M."/>
            <person name="Oren A."/>
            <person name="Chaudhuri R.R."/>
            <person name="La Ragione R."/>
            <person name="Hildebrand F."/>
            <person name="Pallen M.J."/>
        </authorList>
    </citation>
    <scope>NUCLEOTIDE SEQUENCE</scope>
    <source>
        <strain evidence="7">ChiBcec16-1751</strain>
    </source>
</reference>
<evidence type="ECO:0000313" key="7">
    <source>
        <dbReference type="EMBL" id="HIS64827.1"/>
    </source>
</evidence>
<feature type="transmembrane region" description="Helical" evidence="6">
    <location>
        <begin position="206"/>
        <end position="229"/>
    </location>
</feature>
<keyword evidence="4" id="KW-0813">Transport</keyword>
<dbReference type="AlphaFoldDB" id="A0A9D1F996"/>
<proteinExistence type="inferred from homology"/>
<dbReference type="EMBL" id="DVJJ01000082">
    <property type="protein sequence ID" value="HIS64827.1"/>
    <property type="molecule type" value="Genomic_DNA"/>
</dbReference>
<evidence type="ECO:0000313" key="8">
    <source>
        <dbReference type="Proteomes" id="UP000886741"/>
    </source>
</evidence>
<name>A0A9D1F996_9FIRM</name>
<evidence type="ECO:0000256" key="6">
    <source>
        <dbReference type="SAM" id="Phobius"/>
    </source>
</evidence>
<dbReference type="GO" id="GO:0015297">
    <property type="term" value="F:antiporter activity"/>
    <property type="evidence" value="ECO:0007669"/>
    <property type="project" value="InterPro"/>
</dbReference>
<dbReference type="Pfam" id="PF01554">
    <property type="entry name" value="MatE"/>
    <property type="match status" value="1"/>
</dbReference>
<accession>A0A9D1F996</accession>
<organism evidence="7 8">
    <name type="scientific">Candidatus Avoscillospira avistercoris</name>
    <dbReference type="NCBI Taxonomy" id="2840707"/>
    <lineage>
        <taxon>Bacteria</taxon>
        <taxon>Bacillati</taxon>
        <taxon>Bacillota</taxon>
        <taxon>Clostridia</taxon>
        <taxon>Eubacteriales</taxon>
        <taxon>Oscillospiraceae</taxon>
        <taxon>Oscillospiraceae incertae sedis</taxon>
        <taxon>Candidatus Avoscillospira</taxon>
    </lineage>
</organism>
<dbReference type="Proteomes" id="UP000886741">
    <property type="component" value="Unassembled WGS sequence"/>
</dbReference>
<dbReference type="InterPro" id="IPR002528">
    <property type="entry name" value="MATE_fam"/>
</dbReference>
<keyword evidence="6" id="KW-1133">Transmembrane helix</keyword>
<comment type="similarity">
    <text evidence="2">Belongs to the multi antimicrobial extrusion (MATE) (TC 2.A.66.1) family.</text>
</comment>
<feature type="transmembrane region" description="Helical" evidence="6">
    <location>
        <begin position="250"/>
        <end position="272"/>
    </location>
</feature>
<evidence type="ECO:0000256" key="1">
    <source>
        <dbReference type="ARBA" id="ARBA00003408"/>
    </source>
</evidence>
<feature type="transmembrane region" description="Helical" evidence="6">
    <location>
        <begin position="183"/>
        <end position="200"/>
    </location>
</feature>
<evidence type="ECO:0000256" key="2">
    <source>
        <dbReference type="ARBA" id="ARBA00010199"/>
    </source>
</evidence>
<evidence type="ECO:0000256" key="5">
    <source>
        <dbReference type="ARBA" id="ARBA00031636"/>
    </source>
</evidence>
<reference evidence="7" key="1">
    <citation type="submission" date="2020-10" db="EMBL/GenBank/DDBJ databases">
        <authorList>
            <person name="Gilroy R."/>
        </authorList>
    </citation>
    <scope>NUCLEOTIDE SEQUENCE</scope>
    <source>
        <strain evidence="7">ChiBcec16-1751</strain>
    </source>
</reference>
<evidence type="ECO:0000256" key="3">
    <source>
        <dbReference type="ARBA" id="ARBA00020268"/>
    </source>
</evidence>
<sequence length="280" mass="30270">MEQQRSNQTPASNSEKLGTMPVGKLLFSMALPMIIAMIIQALYNVVDSIYVAKISENALTAVSLAFPMQTLMIAFSTGLGVGINSMVSRSLGEGDHKKAGHVALNGIFLIALVVIGFTLVGIFGSRAFIASQTDIPEIFEGGTTYVSICLILCCFQFFEITLERLLQATGRTLDTMISQGVGAVINIIFDPILIFGYFGFPKMGIAGAAAATVFGQFVACVLALVFNLWHNKELSFSFRGFRPRWSILKLILAIGVPSVIMQAIGSVMIFGMNRILMSFV</sequence>
<keyword evidence="6" id="KW-0812">Transmembrane</keyword>
<feature type="transmembrane region" description="Helical" evidence="6">
    <location>
        <begin position="144"/>
        <end position="162"/>
    </location>
</feature>
<dbReference type="InterPro" id="IPR050222">
    <property type="entry name" value="MATE_MdtK"/>
</dbReference>
<evidence type="ECO:0000256" key="4">
    <source>
        <dbReference type="ARBA" id="ARBA00022448"/>
    </source>
</evidence>
<comment type="caution">
    <text evidence="7">The sequence shown here is derived from an EMBL/GenBank/DDBJ whole genome shotgun (WGS) entry which is preliminary data.</text>
</comment>
<dbReference type="GO" id="GO:0042910">
    <property type="term" value="F:xenobiotic transmembrane transporter activity"/>
    <property type="evidence" value="ECO:0007669"/>
    <property type="project" value="InterPro"/>
</dbReference>
<feature type="transmembrane region" description="Helical" evidence="6">
    <location>
        <begin position="102"/>
        <end position="124"/>
    </location>
</feature>
<feature type="transmembrane region" description="Helical" evidence="6">
    <location>
        <begin position="25"/>
        <end position="46"/>
    </location>
</feature>
<feature type="non-terminal residue" evidence="7">
    <location>
        <position position="280"/>
    </location>
</feature>
<comment type="function">
    <text evidence="1">Multidrug efflux pump.</text>
</comment>
<protein>
    <recommendedName>
        <fullName evidence="3">Probable multidrug resistance protein NorM</fullName>
    </recommendedName>
    <alternativeName>
        <fullName evidence="5">Multidrug-efflux transporter</fullName>
    </alternativeName>
</protein>
<keyword evidence="6" id="KW-0472">Membrane</keyword>
<gene>
    <name evidence="7" type="ORF">IAA83_05585</name>
</gene>
<dbReference type="PANTHER" id="PTHR43298">
    <property type="entry name" value="MULTIDRUG RESISTANCE PROTEIN NORM-RELATED"/>
    <property type="match status" value="1"/>
</dbReference>
<dbReference type="PANTHER" id="PTHR43298:SF2">
    <property type="entry name" value="FMN_FAD EXPORTER YEEO-RELATED"/>
    <property type="match status" value="1"/>
</dbReference>